<dbReference type="EMBL" id="CP001854">
    <property type="protein sequence ID" value="ADB49017.1"/>
    <property type="molecule type" value="Genomic_DNA"/>
</dbReference>
<evidence type="ECO:0000313" key="4">
    <source>
        <dbReference type="EMBL" id="ADB49017.1"/>
    </source>
</evidence>
<feature type="chain" id="PRO_5038373594" evidence="2">
    <location>
        <begin position="29"/>
        <end position="405"/>
    </location>
</feature>
<evidence type="ECO:0000256" key="2">
    <source>
        <dbReference type="SAM" id="SignalP"/>
    </source>
</evidence>
<dbReference type="eggNOG" id="COG0845">
    <property type="taxonomic scope" value="Bacteria"/>
</dbReference>
<dbReference type="SUPFAM" id="SSF47090">
    <property type="entry name" value="PGBD-like"/>
    <property type="match status" value="1"/>
</dbReference>
<accession>D3F8E7</accession>
<reference evidence="5" key="2">
    <citation type="submission" date="2010-01" db="EMBL/GenBank/DDBJ databases">
        <title>The complete genome of Conexibacter woesei DSM 14684.</title>
        <authorList>
            <consortium name="US DOE Joint Genome Institute (JGI-PGF)"/>
            <person name="Lucas S."/>
            <person name="Copeland A."/>
            <person name="Lapidus A."/>
            <person name="Glavina del Rio T."/>
            <person name="Dalin E."/>
            <person name="Tice H."/>
            <person name="Bruce D."/>
            <person name="Goodwin L."/>
            <person name="Pitluck S."/>
            <person name="Kyrpides N."/>
            <person name="Mavromatis K."/>
            <person name="Ivanova N."/>
            <person name="Mikhailova N."/>
            <person name="Chertkov O."/>
            <person name="Brettin T."/>
            <person name="Detter J.C."/>
            <person name="Han C."/>
            <person name="Larimer F."/>
            <person name="Land M."/>
            <person name="Hauser L."/>
            <person name="Markowitz V."/>
            <person name="Cheng J.-F."/>
            <person name="Hugenholtz P."/>
            <person name="Woyke T."/>
            <person name="Wu D."/>
            <person name="Pukall R."/>
            <person name="Steenblock K."/>
            <person name="Schneider S."/>
            <person name="Klenk H.-P."/>
            <person name="Eisen J.A."/>
        </authorList>
    </citation>
    <scope>NUCLEOTIDE SEQUENCE [LARGE SCALE GENOMIC DNA]</scope>
    <source>
        <strain evidence="5">DSM 14684 / CIP 108061 / JCM 11494 / NBRC 100937 / ID131577</strain>
    </source>
</reference>
<dbReference type="InterPro" id="IPR036366">
    <property type="entry name" value="PGBDSf"/>
</dbReference>
<keyword evidence="5" id="KW-1185">Reference proteome</keyword>
<dbReference type="Gene3D" id="2.40.420.20">
    <property type="match status" value="1"/>
</dbReference>
<dbReference type="Gene3D" id="1.10.101.10">
    <property type="entry name" value="PGBD-like superfamily/PGBD"/>
    <property type="match status" value="1"/>
</dbReference>
<dbReference type="AlphaFoldDB" id="D3F8E7"/>
<name>D3F8E7_CONWI</name>
<dbReference type="RefSeq" id="WP_012932070.1">
    <property type="nucleotide sequence ID" value="NC_013739.1"/>
</dbReference>
<evidence type="ECO:0000256" key="1">
    <source>
        <dbReference type="SAM" id="MobiDB-lite"/>
    </source>
</evidence>
<gene>
    <name evidence="4" type="ordered locus">Cwoe_0582</name>
</gene>
<dbReference type="Pfam" id="PF01471">
    <property type="entry name" value="PG_binding_1"/>
    <property type="match status" value="1"/>
</dbReference>
<feature type="domain" description="Peptidoglycan binding-like" evidence="3">
    <location>
        <begin position="127"/>
        <end position="167"/>
    </location>
</feature>
<feature type="signal peptide" evidence="2">
    <location>
        <begin position="1"/>
        <end position="28"/>
    </location>
</feature>
<evidence type="ECO:0000313" key="5">
    <source>
        <dbReference type="Proteomes" id="UP000008229"/>
    </source>
</evidence>
<dbReference type="HOGENOM" id="CLU_057459_1_0_11"/>
<dbReference type="OrthoDB" id="3268648at2"/>
<feature type="region of interest" description="Disordered" evidence="1">
    <location>
        <begin position="170"/>
        <end position="210"/>
    </location>
</feature>
<dbReference type="InterPro" id="IPR002477">
    <property type="entry name" value="Peptidoglycan-bd-like"/>
</dbReference>
<organism evidence="4 5">
    <name type="scientific">Conexibacter woesei (strain DSM 14684 / CCUG 47730 / CIP 108061 / JCM 11494 / NBRC 100937 / ID131577)</name>
    <dbReference type="NCBI Taxonomy" id="469383"/>
    <lineage>
        <taxon>Bacteria</taxon>
        <taxon>Bacillati</taxon>
        <taxon>Actinomycetota</taxon>
        <taxon>Thermoleophilia</taxon>
        <taxon>Solirubrobacterales</taxon>
        <taxon>Conexibacteraceae</taxon>
        <taxon>Conexibacter</taxon>
    </lineage>
</organism>
<dbReference type="InterPro" id="IPR036365">
    <property type="entry name" value="PGBD-like_sf"/>
</dbReference>
<feature type="compositionally biased region" description="Low complexity" evidence="1">
    <location>
        <begin position="172"/>
        <end position="197"/>
    </location>
</feature>
<dbReference type="STRING" id="469383.Cwoe_0582"/>
<reference evidence="4 5" key="1">
    <citation type="journal article" date="2010" name="Stand. Genomic Sci.">
        <title>Complete genome sequence of Conexibacter woesei type strain (ID131577).</title>
        <authorList>
            <person name="Pukall R."/>
            <person name="Lapidus A."/>
            <person name="Glavina Del Rio T."/>
            <person name="Copeland A."/>
            <person name="Tice H."/>
            <person name="Cheng J.-F."/>
            <person name="Lucas S."/>
            <person name="Chen F."/>
            <person name="Nolan M."/>
            <person name="Bruce D."/>
            <person name="Goodwin L."/>
            <person name="Pitluck S."/>
            <person name="Mavromatis K."/>
            <person name="Ivanova N."/>
            <person name="Ovchinnikova G."/>
            <person name="Pati A."/>
            <person name="Chen A."/>
            <person name="Palaniappan K."/>
            <person name="Land M."/>
            <person name="Hauser L."/>
            <person name="Chang Y.-J."/>
            <person name="Jeffries C.D."/>
            <person name="Chain P."/>
            <person name="Meincke L."/>
            <person name="Sims D."/>
            <person name="Brettin T."/>
            <person name="Detter J.C."/>
            <person name="Rohde M."/>
            <person name="Goeker M."/>
            <person name="Bristow J."/>
            <person name="Eisen J.A."/>
            <person name="Markowitz V."/>
            <person name="Kyrpides N.C."/>
            <person name="Klenk H.-P."/>
            <person name="Hugenholtz P."/>
        </authorList>
    </citation>
    <scope>NUCLEOTIDE SEQUENCE [LARGE SCALE GENOMIC DNA]</scope>
    <source>
        <strain evidence="5">DSM 14684 / CIP 108061 / JCM 11494 / NBRC 100937 / ID131577</strain>
    </source>
</reference>
<keyword evidence="2" id="KW-0732">Signal</keyword>
<sequence length="405" mass="41762" precursor="true">MLRSLQPRRTKRTVALAASALAAAGAAAAILTVPRDDDPAPAIVREHTTSPVVRGTLGTTTIVPGKLQFTQMRTLPAGLSGVVTGLPAAGAQIDFGEALYLVNMQPALLLPGTVPMWRPFERGMPDGPDVQQLEAGLQAMGYFAGTVDRSFTELTATAIERMQRALGVSCVAPPRTARRAPSAADSPPSATPDTSAASPPPPATADASPATLGPTCGVLQLGTIVFGAGAVRVAERRTTVGATIEQGSPVLALSSDVKVVRADVRLDDQRLAARGAAAVIVLPAGTRVRGRVARVGAATERRQPSSSTSTIVIPTTIAVENQRRLGRLEHAPVTVHLPGVQRRGVLSVPVEALVALDDTHFAVEVPAAGSATERVPVRTGLFAAGRVEISGRGIRAGVQVVVPEG</sequence>
<dbReference type="Proteomes" id="UP000008229">
    <property type="component" value="Chromosome"/>
</dbReference>
<dbReference type="KEGG" id="cwo:Cwoe_0582"/>
<proteinExistence type="predicted"/>
<evidence type="ECO:0000259" key="3">
    <source>
        <dbReference type="Pfam" id="PF01471"/>
    </source>
</evidence>
<protein>
    <submittedName>
        <fullName evidence="4">Peptidoglycan-binding domain 1 protein</fullName>
    </submittedName>
</protein>